<organism evidence="2 3">
    <name type="scientific">Sphingopyxis fribergensis</name>
    <dbReference type="NCBI Taxonomy" id="1515612"/>
    <lineage>
        <taxon>Bacteria</taxon>
        <taxon>Pseudomonadati</taxon>
        <taxon>Pseudomonadota</taxon>
        <taxon>Alphaproteobacteria</taxon>
        <taxon>Sphingomonadales</taxon>
        <taxon>Sphingomonadaceae</taxon>
        <taxon>Sphingopyxis</taxon>
    </lineage>
</organism>
<feature type="signal peptide" evidence="1">
    <location>
        <begin position="1"/>
        <end position="21"/>
    </location>
</feature>
<sequence>MKRIILAAALALSLPGCATLADTPTAPLAQTHIDEQALTAAYAGFDVLLTAVDGLVVAGVLQPGTPKALKVKALIQTAQDGLNTARAVREGLSQENPVLALERATNAFRQITALLKGN</sequence>
<evidence type="ECO:0008006" key="4">
    <source>
        <dbReference type="Google" id="ProtNLM"/>
    </source>
</evidence>
<dbReference type="RefSeq" id="WP_039571456.1">
    <property type="nucleotide sequence ID" value="NZ_CP009122.1"/>
</dbReference>
<reference evidence="2 3" key="1">
    <citation type="journal article" date="2015" name="Int. J. Syst. Evol. Microbiol.">
        <title>Description of Sphingopyxis fribergensis sp. nov. - a soil bacterium with the ability to degrade styrene and phenylacetic acid.</title>
        <authorList>
            <person name="Oelschlagel M."/>
            <person name="Ruckert C."/>
            <person name="Kalinowski J."/>
            <person name="Schmidt G."/>
            <person name="Schlomann M."/>
            <person name="Tischler D."/>
        </authorList>
    </citation>
    <scope>NUCLEOTIDE SEQUENCE [LARGE SCALE GENOMIC DNA]</scope>
    <source>
        <strain evidence="2 3">Kp5.2</strain>
    </source>
</reference>
<protein>
    <recommendedName>
        <fullName evidence="4">Secreted protein</fullName>
    </recommendedName>
</protein>
<proteinExistence type="predicted"/>
<evidence type="ECO:0000256" key="1">
    <source>
        <dbReference type="SAM" id="SignalP"/>
    </source>
</evidence>
<dbReference type="AlphaFoldDB" id="A0A0A7PBV2"/>
<feature type="chain" id="PRO_5002031705" description="Secreted protein" evidence="1">
    <location>
        <begin position="22"/>
        <end position="118"/>
    </location>
</feature>
<dbReference type="KEGG" id="sphk:SKP52_02745"/>
<dbReference type="HOGENOM" id="CLU_2071616_0_0_5"/>
<dbReference type="STRING" id="1515612.SKP52_02745"/>
<dbReference type="Proteomes" id="UP000030907">
    <property type="component" value="Chromosome"/>
</dbReference>
<keyword evidence="1" id="KW-0732">Signal</keyword>
<accession>A0A0A7PBV2</accession>
<dbReference type="EMBL" id="CP009122">
    <property type="protein sequence ID" value="AJA07480.1"/>
    <property type="molecule type" value="Genomic_DNA"/>
</dbReference>
<name>A0A0A7PBV2_9SPHN</name>
<evidence type="ECO:0000313" key="3">
    <source>
        <dbReference type="Proteomes" id="UP000030907"/>
    </source>
</evidence>
<gene>
    <name evidence="2" type="ORF">SKP52_02745</name>
</gene>
<keyword evidence="3" id="KW-1185">Reference proteome</keyword>
<evidence type="ECO:0000313" key="2">
    <source>
        <dbReference type="EMBL" id="AJA07480.1"/>
    </source>
</evidence>